<name>A0ABU9BY57_9BURK</name>
<evidence type="ECO:0000313" key="2">
    <source>
        <dbReference type="Proteomes" id="UP001371218"/>
    </source>
</evidence>
<protein>
    <submittedName>
        <fullName evidence="1">NIPSNAP family protein</fullName>
    </submittedName>
</protein>
<reference evidence="1 2" key="1">
    <citation type="submission" date="2024-04" db="EMBL/GenBank/DDBJ databases">
        <title>Novel species of the genus Ideonella isolated from streams.</title>
        <authorList>
            <person name="Lu H."/>
        </authorList>
    </citation>
    <scope>NUCLEOTIDE SEQUENCE [LARGE SCALE GENOMIC DNA]</scope>
    <source>
        <strain evidence="1 2">DXS29W</strain>
    </source>
</reference>
<proteinExistence type="predicted"/>
<dbReference type="InterPro" id="IPR011008">
    <property type="entry name" value="Dimeric_a/b-barrel"/>
</dbReference>
<dbReference type="Proteomes" id="UP001371218">
    <property type="component" value="Unassembled WGS sequence"/>
</dbReference>
<comment type="caution">
    <text evidence="1">The sequence shown here is derived from an EMBL/GenBank/DDBJ whole genome shotgun (WGS) entry which is preliminary data.</text>
</comment>
<evidence type="ECO:0000313" key="1">
    <source>
        <dbReference type="EMBL" id="MEK8033530.1"/>
    </source>
</evidence>
<dbReference type="RefSeq" id="WP_341427955.1">
    <property type="nucleotide sequence ID" value="NZ_JBBUTG010000017.1"/>
</dbReference>
<dbReference type="SUPFAM" id="SSF54909">
    <property type="entry name" value="Dimeric alpha+beta barrel"/>
    <property type="match status" value="1"/>
</dbReference>
<dbReference type="EMBL" id="JBBUTG010000017">
    <property type="protein sequence ID" value="MEK8033530.1"/>
    <property type="molecule type" value="Genomic_DNA"/>
</dbReference>
<keyword evidence="2" id="KW-1185">Reference proteome</keyword>
<accession>A0ABU9BY57</accession>
<sequence length="115" mass="12860">MNPRLIEIRAYRLHPGESAAFHALVSGTVMPMLQGVMDVVAFGPSPHEPDGYVLVRAFDDLADLQARQDAFYGSEAWRQGPREGIVSRIASMLNTVLWLSPEAIHDMRRLNVSRD</sequence>
<dbReference type="Gene3D" id="3.30.70.100">
    <property type="match status" value="1"/>
</dbReference>
<gene>
    <name evidence="1" type="ORF">AACH06_22135</name>
</gene>
<organism evidence="1 2">
    <name type="scientific">Ideonella lacteola</name>
    <dbReference type="NCBI Taxonomy" id="2984193"/>
    <lineage>
        <taxon>Bacteria</taxon>
        <taxon>Pseudomonadati</taxon>
        <taxon>Pseudomonadota</taxon>
        <taxon>Betaproteobacteria</taxon>
        <taxon>Burkholderiales</taxon>
        <taxon>Sphaerotilaceae</taxon>
        <taxon>Ideonella</taxon>
    </lineage>
</organism>